<proteinExistence type="predicted"/>
<dbReference type="EMBL" id="JACAZH010000045">
    <property type="protein sequence ID" value="KAF7334828.1"/>
    <property type="molecule type" value="Genomic_DNA"/>
</dbReference>
<accession>A0A8H7CGQ8</accession>
<keyword evidence="2" id="KW-1185">Reference proteome</keyword>
<protein>
    <recommendedName>
        <fullName evidence="3">F-box domain-containing protein</fullName>
    </recommendedName>
</protein>
<sequence>MSTLLRTSMVSPFVSRLRTNYCPTDEEILEINALLVEPTLRLKGLDDEITKLQKAIDKLAEERSRVAVYIEAHKALLSPVRRLPLDIIQELFVACLPTHRNCVMSASEAPLLLGRICSSWRAILLSTPQLWSSMHVVEPLRSPDDPTSSSLEAKVARRLEITHTWLGRSGQCPLSISLQSASAPHSPSGSPAPLAPSIQFVETHLIRAALAAHSVHSSPFLIGGGFVAV</sequence>
<organism evidence="1 2">
    <name type="scientific">Mycena sanguinolenta</name>
    <dbReference type="NCBI Taxonomy" id="230812"/>
    <lineage>
        <taxon>Eukaryota</taxon>
        <taxon>Fungi</taxon>
        <taxon>Dikarya</taxon>
        <taxon>Basidiomycota</taxon>
        <taxon>Agaricomycotina</taxon>
        <taxon>Agaricomycetes</taxon>
        <taxon>Agaricomycetidae</taxon>
        <taxon>Agaricales</taxon>
        <taxon>Marasmiineae</taxon>
        <taxon>Mycenaceae</taxon>
        <taxon>Mycena</taxon>
    </lineage>
</organism>
<dbReference type="AlphaFoldDB" id="A0A8H7CGQ8"/>
<evidence type="ECO:0000313" key="1">
    <source>
        <dbReference type="EMBL" id="KAF7334828.1"/>
    </source>
</evidence>
<reference evidence="1" key="1">
    <citation type="submission" date="2020-05" db="EMBL/GenBank/DDBJ databases">
        <title>Mycena genomes resolve the evolution of fungal bioluminescence.</title>
        <authorList>
            <person name="Tsai I.J."/>
        </authorList>
    </citation>
    <scope>NUCLEOTIDE SEQUENCE</scope>
    <source>
        <strain evidence="1">160909Yilan</strain>
    </source>
</reference>
<gene>
    <name evidence="1" type="ORF">MSAN_02369500</name>
</gene>
<evidence type="ECO:0000313" key="2">
    <source>
        <dbReference type="Proteomes" id="UP000623467"/>
    </source>
</evidence>
<comment type="caution">
    <text evidence="1">The sequence shown here is derived from an EMBL/GenBank/DDBJ whole genome shotgun (WGS) entry which is preliminary data.</text>
</comment>
<dbReference type="OrthoDB" id="3365698at2759"/>
<evidence type="ECO:0008006" key="3">
    <source>
        <dbReference type="Google" id="ProtNLM"/>
    </source>
</evidence>
<name>A0A8H7CGQ8_9AGAR</name>
<dbReference type="Proteomes" id="UP000623467">
    <property type="component" value="Unassembled WGS sequence"/>
</dbReference>